<dbReference type="PANTHER" id="PTHR18919">
    <property type="entry name" value="ACETYL-COA C-ACYLTRANSFERASE"/>
    <property type="match status" value="1"/>
</dbReference>
<comment type="similarity">
    <text evidence="3 14">Belongs to the thiolase-like superfamily. Thiolase family.</text>
</comment>
<evidence type="ECO:0000256" key="5">
    <source>
        <dbReference type="ARBA" id="ARBA00016181"/>
    </source>
</evidence>
<dbReference type="NCBIfam" id="TIGR01930">
    <property type="entry name" value="AcCoA-C-Actrans"/>
    <property type="match status" value="1"/>
</dbReference>
<evidence type="ECO:0000256" key="1">
    <source>
        <dbReference type="ARBA" id="ARBA00003720"/>
    </source>
</evidence>
<protein>
    <recommendedName>
        <fullName evidence="5">Beta-ketoadipyl-CoA thiolase</fullName>
        <ecNumber evidence="4">2.3.1.174</ecNumber>
    </recommendedName>
    <alternativeName>
        <fullName evidence="11">3-oxoadipyl-CoA thiolase</fullName>
    </alternativeName>
</protein>
<evidence type="ECO:0000256" key="2">
    <source>
        <dbReference type="ARBA" id="ARBA00005071"/>
    </source>
</evidence>
<dbReference type="InterPro" id="IPR020616">
    <property type="entry name" value="Thiolase_N"/>
</dbReference>
<name>A0A255YJW9_9SPHN</name>
<dbReference type="Gene3D" id="3.40.47.10">
    <property type="match status" value="1"/>
</dbReference>
<dbReference type="GO" id="GO:0042619">
    <property type="term" value="P:poly-hydroxybutyrate biosynthetic process"/>
    <property type="evidence" value="ECO:0007669"/>
    <property type="project" value="UniProtKB-KW"/>
</dbReference>
<feature type="active site" description="Proton acceptor" evidence="13">
    <location>
        <position position="385"/>
    </location>
</feature>
<dbReference type="NCBIfam" id="TIGR02430">
    <property type="entry name" value="pcaF"/>
    <property type="match status" value="1"/>
</dbReference>
<evidence type="ECO:0000256" key="6">
    <source>
        <dbReference type="ARBA" id="ARBA00022679"/>
    </source>
</evidence>
<evidence type="ECO:0000256" key="8">
    <source>
        <dbReference type="ARBA" id="ARBA00022797"/>
    </source>
</evidence>
<evidence type="ECO:0000259" key="15">
    <source>
        <dbReference type="Pfam" id="PF00108"/>
    </source>
</evidence>
<sequence length="399" mass="41011">MLDAFLCDAARTPIGRYGGALASVRADELAAVPLAALVARNPGLVSAVDDVLLGCANQAGEDNRNVARMAALLSGFGESAPGTTINRLCGSGMDAVAMAARAIKAGEADLIIAGGVESMTRAPFVMPKADAAFSRTTAVYDTTIGWRFVNDRLKASYGIDSMPETAENVAEEFGVSRADQDAFAMESQRRAAAAQAKGRFAQEIVPVSIPGRKGETVTVDQDEHPRETSLDALARLRPIVKPQGTVTAGNASGVNDGAAAIIVASKRAVERHGLVPRARVLGCAVAGVAPRIMGIGPAPASLKLLERLGLGIGYMDVVELNEAFAAQGLAVLRQLGLADNSAHVNPNGGAIALGHPLGMSGARLVMAAAQELLNSGGRRALCTMCIGVGQGIAVAIERV</sequence>
<evidence type="ECO:0000256" key="11">
    <source>
        <dbReference type="ARBA" id="ARBA00041222"/>
    </source>
</evidence>
<evidence type="ECO:0000256" key="14">
    <source>
        <dbReference type="RuleBase" id="RU003557"/>
    </source>
</evidence>
<dbReference type="InterPro" id="IPR002155">
    <property type="entry name" value="Thiolase"/>
</dbReference>
<dbReference type="OrthoDB" id="7181944at2"/>
<dbReference type="PIRSF" id="PIRSF000429">
    <property type="entry name" value="Ac-CoA_Ac_transf"/>
    <property type="match status" value="1"/>
</dbReference>
<dbReference type="Proteomes" id="UP000216991">
    <property type="component" value="Unassembled WGS sequence"/>
</dbReference>
<dbReference type="PROSITE" id="PS00737">
    <property type="entry name" value="THIOLASE_2"/>
    <property type="match status" value="1"/>
</dbReference>
<evidence type="ECO:0000256" key="10">
    <source>
        <dbReference type="ARBA" id="ARBA00037924"/>
    </source>
</evidence>
<dbReference type="AlphaFoldDB" id="A0A255YJW9"/>
<comment type="pathway">
    <text evidence="2">Aromatic compound metabolism; beta-ketoadipate pathway; acetyl-CoA and succinyl-CoA from 3-oxoadipate: step 2/2.</text>
</comment>
<feature type="active site" description="Acyl-thioester intermediate" evidence="13">
    <location>
        <position position="89"/>
    </location>
</feature>
<evidence type="ECO:0000256" key="7">
    <source>
        <dbReference type="ARBA" id="ARBA00022752"/>
    </source>
</evidence>
<proteinExistence type="inferred from homology"/>
<evidence type="ECO:0000256" key="9">
    <source>
        <dbReference type="ARBA" id="ARBA00023315"/>
    </source>
</evidence>
<dbReference type="EC" id="2.3.1.174" evidence="4"/>
<comment type="pathway">
    <text evidence="10">Metabolic intermediate biosynthesis; (R)-mevalonate biosynthesis; (R)-mevalonate from acetyl-CoA: step 1/3.</text>
</comment>
<dbReference type="InterPro" id="IPR016039">
    <property type="entry name" value="Thiolase-like"/>
</dbReference>
<comment type="catalytic activity">
    <reaction evidence="12">
        <text>succinyl-CoA + acetyl-CoA = 3-oxoadipyl-CoA + CoA</text>
        <dbReference type="Rhea" id="RHEA:19481"/>
        <dbReference type="ChEBI" id="CHEBI:57287"/>
        <dbReference type="ChEBI" id="CHEBI:57288"/>
        <dbReference type="ChEBI" id="CHEBI:57292"/>
        <dbReference type="ChEBI" id="CHEBI:57348"/>
        <dbReference type="EC" id="2.3.1.174"/>
    </reaction>
</comment>
<dbReference type="InterPro" id="IPR020610">
    <property type="entry name" value="Thiolase_AS"/>
</dbReference>
<evidence type="ECO:0000256" key="4">
    <source>
        <dbReference type="ARBA" id="ARBA00012233"/>
    </source>
</evidence>
<dbReference type="InterPro" id="IPR012793">
    <property type="entry name" value="PcaF"/>
</dbReference>
<feature type="active site" description="Proton acceptor" evidence="13">
    <location>
        <position position="355"/>
    </location>
</feature>
<keyword evidence="6 14" id="KW-0808">Transferase</keyword>
<dbReference type="InterPro" id="IPR020617">
    <property type="entry name" value="Thiolase_C"/>
</dbReference>
<comment type="caution">
    <text evidence="17">The sequence shown here is derived from an EMBL/GenBank/DDBJ whole genome shotgun (WGS) entry which is preliminary data.</text>
</comment>
<evidence type="ECO:0000259" key="16">
    <source>
        <dbReference type="Pfam" id="PF02803"/>
    </source>
</evidence>
<dbReference type="InterPro" id="IPR020613">
    <property type="entry name" value="Thiolase_CS"/>
</dbReference>
<feature type="domain" description="Thiolase C-terminal" evidence="16">
    <location>
        <begin position="276"/>
        <end position="398"/>
    </location>
</feature>
<evidence type="ECO:0000313" key="17">
    <source>
        <dbReference type="EMBL" id="OYQ29572.1"/>
    </source>
</evidence>
<dbReference type="CDD" id="cd00751">
    <property type="entry name" value="thiolase"/>
    <property type="match status" value="1"/>
</dbReference>
<dbReference type="PANTHER" id="PTHR18919:SF107">
    <property type="entry name" value="ACETYL-COA ACETYLTRANSFERASE, CYTOSOLIC"/>
    <property type="match status" value="1"/>
</dbReference>
<evidence type="ECO:0000256" key="3">
    <source>
        <dbReference type="ARBA" id="ARBA00010982"/>
    </source>
</evidence>
<dbReference type="NCBIfam" id="NF006551">
    <property type="entry name" value="PRK09050.1"/>
    <property type="match status" value="1"/>
</dbReference>
<comment type="function">
    <text evidence="1">Catalyzes thiolytic cleavage of beta-ketoadipyl-CoA to succinyl-CoA and acetyl-CoA.</text>
</comment>
<evidence type="ECO:0000256" key="13">
    <source>
        <dbReference type="PIRSR" id="PIRSR000429-1"/>
    </source>
</evidence>
<keyword evidence="8" id="KW-0058">Aromatic hydrocarbons catabolism</keyword>
<dbReference type="PROSITE" id="PS00099">
    <property type="entry name" value="THIOLASE_3"/>
    <property type="match status" value="1"/>
</dbReference>
<evidence type="ECO:0000313" key="18">
    <source>
        <dbReference type="Proteomes" id="UP000216991"/>
    </source>
</evidence>
<dbReference type="SUPFAM" id="SSF53901">
    <property type="entry name" value="Thiolase-like"/>
    <property type="match status" value="2"/>
</dbReference>
<reference evidence="17 18" key="1">
    <citation type="submission" date="2017-07" db="EMBL/GenBank/DDBJ databases">
        <title>Sandarakinorhabdus cyanobacteriorum sp. nov., a novel bacterium isolated from cyanobacterial aggregates in a eutrophic lake.</title>
        <authorList>
            <person name="Cai H."/>
        </authorList>
    </citation>
    <scope>NUCLEOTIDE SEQUENCE [LARGE SCALE GENOMIC DNA]</scope>
    <source>
        <strain evidence="17 18">TH057</strain>
    </source>
</reference>
<dbReference type="RefSeq" id="WP_094473497.1">
    <property type="nucleotide sequence ID" value="NZ_NOXT01000104.1"/>
</dbReference>
<feature type="domain" description="Thiolase N-terminal" evidence="15">
    <location>
        <begin position="7"/>
        <end position="266"/>
    </location>
</feature>
<keyword evidence="18" id="KW-1185">Reference proteome</keyword>
<dbReference type="EMBL" id="NOXT01000104">
    <property type="protein sequence ID" value="OYQ29572.1"/>
    <property type="molecule type" value="Genomic_DNA"/>
</dbReference>
<dbReference type="Pfam" id="PF00108">
    <property type="entry name" value="Thiolase_N"/>
    <property type="match status" value="1"/>
</dbReference>
<dbReference type="PROSITE" id="PS00098">
    <property type="entry name" value="THIOLASE_1"/>
    <property type="match status" value="1"/>
</dbReference>
<keyword evidence="7" id="KW-0583">PHB biosynthesis</keyword>
<organism evidence="17 18">
    <name type="scientific">Sandarakinorhabdus cyanobacteriorum</name>
    <dbReference type="NCBI Taxonomy" id="1981098"/>
    <lineage>
        <taxon>Bacteria</taxon>
        <taxon>Pseudomonadati</taxon>
        <taxon>Pseudomonadota</taxon>
        <taxon>Alphaproteobacteria</taxon>
        <taxon>Sphingomonadales</taxon>
        <taxon>Sphingosinicellaceae</taxon>
        <taxon>Sandarakinorhabdus</taxon>
    </lineage>
</organism>
<dbReference type="InterPro" id="IPR020615">
    <property type="entry name" value="Thiolase_acyl_enz_int_AS"/>
</dbReference>
<dbReference type="GO" id="GO:0033812">
    <property type="term" value="F:3-oxoadipyl-CoA thiolase activity"/>
    <property type="evidence" value="ECO:0007669"/>
    <property type="project" value="UniProtKB-EC"/>
</dbReference>
<keyword evidence="9 14" id="KW-0012">Acyltransferase</keyword>
<evidence type="ECO:0000256" key="12">
    <source>
        <dbReference type="ARBA" id="ARBA00048527"/>
    </source>
</evidence>
<dbReference type="GO" id="GO:0019619">
    <property type="term" value="P:3,4-dihydroxybenzoate catabolic process"/>
    <property type="evidence" value="ECO:0007669"/>
    <property type="project" value="InterPro"/>
</dbReference>
<dbReference type="Pfam" id="PF02803">
    <property type="entry name" value="Thiolase_C"/>
    <property type="match status" value="1"/>
</dbReference>
<accession>A0A255YJW9</accession>
<gene>
    <name evidence="17" type="primary">pcaF</name>
    <name evidence="17" type="ORF">CHU93_07605</name>
</gene>
<dbReference type="FunFam" id="3.40.47.10:FF:000010">
    <property type="entry name" value="Acetyl-CoA acetyltransferase (Thiolase)"/>
    <property type="match status" value="1"/>
</dbReference>